<sequence>MSHMLENARNSKYDANDDPFEEIYQYIMDQLDSHNQGQDAELFEKKFREASEKAQCKTKILKQARKQLSVCQKRLQRSKDLLKIHIKELKSSEFSIHENHPSYQGISLMKDLSSSASVLAWHYFQKVTNSPTVHFYLPSFSTTAENPPILLSKALRALVNEDHKELTVFALCNRKRTSIEVRGPETYAYSPTVGVYVNVWRINDSEYMLKRLNGWIVSSKLINPHETENRKEFMRYLNKCLKSIPREPLLLTIPKVCASSKAYRVLVSYKGSKPILPNPPSLSVQTEISRNSSKSSYWTPLTEIAMEENFPSQTEVTQDAVCPSLPEPLAVMPQAPPEFTRTNANFQPLLQQSAIKVPQVIPPAVIIFPQPEINKSPIAIVPAKMSPKLTLSQPELGQSGLPVVLVNQPQTLPPASVNLGPVLSPPAVTMPQTLPVLAIPVQTPGVVNAPQTLPEGNPIPLPPNVCTTLLFLTVNNLSSQPGKTFL</sequence>
<keyword evidence="2" id="KW-1185">Reference proteome</keyword>
<reference evidence="1 2" key="1">
    <citation type="submission" date="2014-04" db="EMBL/GenBank/DDBJ databases">
        <title>Evolutionary Origins and Diversification of the Mycorrhizal Mutualists.</title>
        <authorList>
            <consortium name="DOE Joint Genome Institute"/>
            <consortium name="Mycorrhizal Genomics Consortium"/>
            <person name="Kohler A."/>
            <person name="Kuo A."/>
            <person name="Nagy L.G."/>
            <person name="Floudas D."/>
            <person name="Copeland A."/>
            <person name="Barry K.W."/>
            <person name="Cichocki N."/>
            <person name="Veneault-Fourrey C."/>
            <person name="LaButti K."/>
            <person name="Lindquist E.A."/>
            <person name="Lipzen A."/>
            <person name="Lundell T."/>
            <person name="Morin E."/>
            <person name="Murat C."/>
            <person name="Riley R."/>
            <person name="Ohm R."/>
            <person name="Sun H."/>
            <person name="Tunlid A."/>
            <person name="Henrissat B."/>
            <person name="Grigoriev I.V."/>
            <person name="Hibbett D.S."/>
            <person name="Martin F."/>
        </authorList>
    </citation>
    <scope>NUCLEOTIDE SEQUENCE [LARGE SCALE GENOMIC DNA]</scope>
    <source>
        <strain evidence="1 2">FD-317 M1</strain>
    </source>
</reference>
<name>A0A0D0BW06_9AGAR</name>
<dbReference type="AlphaFoldDB" id="A0A0D0BW06"/>
<evidence type="ECO:0000313" key="1">
    <source>
        <dbReference type="EMBL" id="KIK53839.1"/>
    </source>
</evidence>
<dbReference type="HOGENOM" id="CLU_561462_0_0_1"/>
<evidence type="ECO:0000313" key="2">
    <source>
        <dbReference type="Proteomes" id="UP000053593"/>
    </source>
</evidence>
<organism evidence="1 2">
    <name type="scientific">Collybiopsis luxurians FD-317 M1</name>
    <dbReference type="NCBI Taxonomy" id="944289"/>
    <lineage>
        <taxon>Eukaryota</taxon>
        <taxon>Fungi</taxon>
        <taxon>Dikarya</taxon>
        <taxon>Basidiomycota</taxon>
        <taxon>Agaricomycotina</taxon>
        <taxon>Agaricomycetes</taxon>
        <taxon>Agaricomycetidae</taxon>
        <taxon>Agaricales</taxon>
        <taxon>Marasmiineae</taxon>
        <taxon>Omphalotaceae</taxon>
        <taxon>Collybiopsis</taxon>
        <taxon>Collybiopsis luxurians</taxon>
    </lineage>
</organism>
<dbReference type="Proteomes" id="UP000053593">
    <property type="component" value="Unassembled WGS sequence"/>
</dbReference>
<accession>A0A0D0BW06</accession>
<dbReference type="EMBL" id="KN834823">
    <property type="protein sequence ID" value="KIK53839.1"/>
    <property type="molecule type" value="Genomic_DNA"/>
</dbReference>
<gene>
    <name evidence="1" type="ORF">GYMLUDRAFT_63503</name>
</gene>
<proteinExistence type="predicted"/>
<protein>
    <submittedName>
        <fullName evidence="1">Uncharacterized protein</fullName>
    </submittedName>
</protein>